<protein>
    <submittedName>
        <fullName evidence="2">Acetyltransferase (GNAT) family protein</fullName>
    </submittedName>
</protein>
<proteinExistence type="predicted"/>
<organism evidence="2 4">
    <name type="scientific">Aliidiomarina maris</name>
    <dbReference type="NCBI Taxonomy" id="531312"/>
    <lineage>
        <taxon>Bacteria</taxon>
        <taxon>Pseudomonadati</taxon>
        <taxon>Pseudomonadota</taxon>
        <taxon>Gammaproteobacteria</taxon>
        <taxon>Alteromonadales</taxon>
        <taxon>Idiomarinaceae</taxon>
        <taxon>Aliidiomarina</taxon>
    </lineage>
</organism>
<evidence type="ECO:0000313" key="5">
    <source>
        <dbReference type="Proteomes" id="UP000287865"/>
    </source>
</evidence>
<reference evidence="2 4" key="2">
    <citation type="submission" date="2018-06" db="EMBL/GenBank/DDBJ databases">
        <title>Genomic Encyclopedia of Type Strains, Phase III (KMG-III): the genomes of soil and plant-associated and newly described type strains.</title>
        <authorList>
            <person name="Whitman W."/>
        </authorList>
    </citation>
    <scope>NUCLEOTIDE SEQUENCE [LARGE SCALE GENOMIC DNA]</scope>
    <source>
        <strain evidence="2 4">CGMCC 1.15366</strain>
    </source>
</reference>
<dbReference type="EMBL" id="PIPK01000010">
    <property type="protein sequence ID" value="RUO22730.1"/>
    <property type="molecule type" value="Genomic_DNA"/>
</dbReference>
<reference evidence="3 5" key="1">
    <citation type="journal article" date="2018" name="Front. Microbiol.">
        <title>Genome-Based Analysis Reveals the Taxonomy and Diversity of the Family Idiomarinaceae.</title>
        <authorList>
            <person name="Liu Y."/>
            <person name="Lai Q."/>
            <person name="Shao Z."/>
        </authorList>
    </citation>
    <scope>NUCLEOTIDE SEQUENCE [LARGE SCALE GENOMIC DNA]</scope>
    <source>
        <strain evidence="3 5">CF12-14</strain>
    </source>
</reference>
<comment type="caution">
    <text evidence="2">The sequence shown here is derived from an EMBL/GenBank/DDBJ whole genome shotgun (WGS) entry which is preliminary data.</text>
</comment>
<evidence type="ECO:0000313" key="4">
    <source>
        <dbReference type="Proteomes" id="UP000249203"/>
    </source>
</evidence>
<dbReference type="GO" id="GO:0016747">
    <property type="term" value="F:acyltransferase activity, transferring groups other than amino-acyl groups"/>
    <property type="evidence" value="ECO:0007669"/>
    <property type="project" value="InterPro"/>
</dbReference>
<sequence>MANQTQSLSGHSRLMVWCGAVLAVMMMSSSHARELAFEPAPASDEKWAIEPLQETDNQAYFQAFRSSQAMLLRTLGWGWPTPRLTPEGNLDTIRFYLQQHESQRGYTYVIRDAAHRRIRGAVFINPVQQRAGVNGFRAADYQAEVTFWLNQAGQESGDADALVPQLLTWLRDDWGLERVLFPSASSNQFARGQFEQSRLEFVAENANNDEILHRYRAR</sequence>
<evidence type="ECO:0000313" key="3">
    <source>
        <dbReference type="EMBL" id="RUO22730.1"/>
    </source>
</evidence>
<dbReference type="InterPro" id="IPR000182">
    <property type="entry name" value="GNAT_dom"/>
</dbReference>
<dbReference type="OrthoDB" id="6400338at2"/>
<dbReference type="EMBL" id="QLMD01000010">
    <property type="protein sequence ID" value="RAJ95378.1"/>
    <property type="molecule type" value="Genomic_DNA"/>
</dbReference>
<dbReference type="SUPFAM" id="SSF55729">
    <property type="entry name" value="Acyl-CoA N-acyltransferases (Nat)"/>
    <property type="match status" value="1"/>
</dbReference>
<dbReference type="Proteomes" id="UP000287865">
    <property type="component" value="Unassembled WGS sequence"/>
</dbReference>
<keyword evidence="5" id="KW-1185">Reference proteome</keyword>
<dbReference type="Pfam" id="PF13302">
    <property type="entry name" value="Acetyltransf_3"/>
    <property type="match status" value="1"/>
</dbReference>
<feature type="domain" description="N-acetyltransferase" evidence="1">
    <location>
        <begin position="49"/>
        <end position="188"/>
    </location>
</feature>
<keyword evidence="2" id="KW-0808">Transferase</keyword>
<evidence type="ECO:0000259" key="1">
    <source>
        <dbReference type="Pfam" id="PF13302"/>
    </source>
</evidence>
<dbReference type="Proteomes" id="UP000249203">
    <property type="component" value="Unassembled WGS sequence"/>
</dbReference>
<dbReference type="Gene3D" id="3.40.630.30">
    <property type="match status" value="1"/>
</dbReference>
<name>A0A327WRX9_9GAMM</name>
<gene>
    <name evidence="2" type="ORF">B0I24_11061</name>
    <name evidence="3" type="ORF">CWE07_10725</name>
</gene>
<evidence type="ECO:0000313" key="2">
    <source>
        <dbReference type="EMBL" id="RAJ95378.1"/>
    </source>
</evidence>
<dbReference type="RefSeq" id="WP_111569894.1">
    <property type="nucleotide sequence ID" value="NZ_PIPK01000010.1"/>
</dbReference>
<dbReference type="InterPro" id="IPR016181">
    <property type="entry name" value="Acyl_CoA_acyltransferase"/>
</dbReference>
<accession>A0A327WRX9</accession>
<dbReference type="AlphaFoldDB" id="A0A327WRX9"/>